<reference evidence="2" key="1">
    <citation type="submission" date="2016-10" db="EMBL/GenBank/DDBJ databases">
        <title>Sequence of Gallionella enrichment culture.</title>
        <authorList>
            <person name="Poehlein A."/>
            <person name="Muehling M."/>
            <person name="Daniel R."/>
        </authorList>
    </citation>
    <scope>NUCLEOTIDE SEQUENCE</scope>
</reference>
<dbReference type="AlphaFoldDB" id="A0A1J5PJE3"/>
<feature type="region of interest" description="Disordered" evidence="1">
    <location>
        <begin position="1"/>
        <end position="34"/>
    </location>
</feature>
<evidence type="ECO:0000313" key="2">
    <source>
        <dbReference type="EMBL" id="OIQ70920.1"/>
    </source>
</evidence>
<dbReference type="EMBL" id="MLJW01003964">
    <property type="protein sequence ID" value="OIQ70920.1"/>
    <property type="molecule type" value="Genomic_DNA"/>
</dbReference>
<gene>
    <name evidence="2" type="ORF">GALL_474660</name>
</gene>
<proteinExistence type="predicted"/>
<feature type="compositionally biased region" description="Polar residues" evidence="1">
    <location>
        <begin position="68"/>
        <end position="77"/>
    </location>
</feature>
<comment type="caution">
    <text evidence="2">The sequence shown here is derived from an EMBL/GenBank/DDBJ whole genome shotgun (WGS) entry which is preliminary data.</text>
</comment>
<name>A0A1J5PJE3_9ZZZZ</name>
<protein>
    <submittedName>
        <fullName evidence="2">Uncharacterized protein</fullName>
    </submittedName>
</protein>
<sequence>MRSTAPEMPGNAASQNSSAVENLKPTAGSFATTTDQTCQIANESSSAGIDIQRLRRAIARPWVSQKILSSGRQSVSTAPDKAPMCSGL</sequence>
<evidence type="ECO:0000256" key="1">
    <source>
        <dbReference type="SAM" id="MobiDB-lite"/>
    </source>
</evidence>
<feature type="region of interest" description="Disordered" evidence="1">
    <location>
        <begin position="68"/>
        <end position="88"/>
    </location>
</feature>
<accession>A0A1J5PJE3</accession>
<organism evidence="2">
    <name type="scientific">mine drainage metagenome</name>
    <dbReference type="NCBI Taxonomy" id="410659"/>
    <lineage>
        <taxon>unclassified sequences</taxon>
        <taxon>metagenomes</taxon>
        <taxon>ecological metagenomes</taxon>
    </lineage>
</organism>